<feature type="transmembrane region" description="Helical" evidence="1">
    <location>
        <begin position="30"/>
        <end position="58"/>
    </location>
</feature>
<organism evidence="2 3">
    <name type="scientific">Glossina brevipalpis</name>
    <dbReference type="NCBI Taxonomy" id="37001"/>
    <lineage>
        <taxon>Eukaryota</taxon>
        <taxon>Metazoa</taxon>
        <taxon>Ecdysozoa</taxon>
        <taxon>Arthropoda</taxon>
        <taxon>Hexapoda</taxon>
        <taxon>Insecta</taxon>
        <taxon>Pterygota</taxon>
        <taxon>Neoptera</taxon>
        <taxon>Endopterygota</taxon>
        <taxon>Diptera</taxon>
        <taxon>Brachycera</taxon>
        <taxon>Muscomorpha</taxon>
        <taxon>Hippoboscoidea</taxon>
        <taxon>Glossinidae</taxon>
        <taxon>Glossina</taxon>
    </lineage>
</organism>
<keyword evidence="1" id="KW-0812">Transmembrane</keyword>
<dbReference type="AlphaFoldDB" id="A0A1A9WVJ7"/>
<dbReference type="Proteomes" id="UP000091820">
    <property type="component" value="Unassembled WGS sequence"/>
</dbReference>
<name>A0A1A9WVJ7_9MUSC</name>
<evidence type="ECO:0000313" key="3">
    <source>
        <dbReference type="Proteomes" id="UP000091820"/>
    </source>
</evidence>
<sequence length="134" mass="15782">MNNSDDIATTQALSTCLRMGSKKRLPYQELIYLFLGISNLTRRTLCIFLYSLIFCAIINRQEHIDKRKQQKNVIRMKFRNFIRSRYTLKWAANKIKIFTIFITIAVSNGCELLTCFVVNTLTSNRKLKHNENRI</sequence>
<evidence type="ECO:0000313" key="2">
    <source>
        <dbReference type="EnsemblMetazoa" id="GBRI034056-PA"/>
    </source>
</evidence>
<proteinExistence type="predicted"/>
<dbReference type="EnsemblMetazoa" id="GBRI034056-RA">
    <property type="protein sequence ID" value="GBRI034056-PA"/>
    <property type="gene ID" value="GBRI034056"/>
</dbReference>
<keyword evidence="3" id="KW-1185">Reference proteome</keyword>
<keyword evidence="1" id="KW-0472">Membrane</keyword>
<keyword evidence="1" id="KW-1133">Transmembrane helix</keyword>
<reference evidence="2" key="2">
    <citation type="submission" date="2020-05" db="UniProtKB">
        <authorList>
            <consortium name="EnsemblMetazoa"/>
        </authorList>
    </citation>
    <scope>IDENTIFICATION</scope>
    <source>
        <strain evidence="2">IAEA</strain>
    </source>
</reference>
<dbReference type="VEuPathDB" id="VectorBase:GBRI034056"/>
<protein>
    <submittedName>
        <fullName evidence="2">Uncharacterized protein</fullName>
    </submittedName>
</protein>
<evidence type="ECO:0000256" key="1">
    <source>
        <dbReference type="SAM" id="Phobius"/>
    </source>
</evidence>
<accession>A0A1A9WVJ7</accession>
<reference evidence="3" key="1">
    <citation type="submission" date="2014-03" db="EMBL/GenBank/DDBJ databases">
        <authorList>
            <person name="Aksoy S."/>
            <person name="Warren W."/>
            <person name="Wilson R.K."/>
        </authorList>
    </citation>
    <scope>NUCLEOTIDE SEQUENCE [LARGE SCALE GENOMIC DNA]</scope>
    <source>
        <strain evidence="3">IAEA</strain>
    </source>
</reference>